<protein>
    <submittedName>
        <fullName evidence="1">Uncharacterized protein</fullName>
    </submittedName>
</protein>
<organism evidence="1 2">
    <name type="scientific">Roseburia intestinalis</name>
    <dbReference type="NCBI Taxonomy" id="166486"/>
    <lineage>
        <taxon>Bacteria</taxon>
        <taxon>Bacillati</taxon>
        <taxon>Bacillota</taxon>
        <taxon>Clostridia</taxon>
        <taxon>Lachnospirales</taxon>
        <taxon>Lachnospiraceae</taxon>
        <taxon>Roseburia</taxon>
    </lineage>
</organism>
<proteinExistence type="predicted"/>
<evidence type="ECO:0000313" key="1">
    <source>
        <dbReference type="EMBL" id="MVQ47246.1"/>
    </source>
</evidence>
<gene>
    <name evidence="1" type="ORF">GCK47_16535</name>
</gene>
<dbReference type="RefSeq" id="WP_157351032.1">
    <property type="nucleotide sequence ID" value="NZ_WGGT01000027.1"/>
</dbReference>
<reference evidence="1 2" key="1">
    <citation type="submission" date="2019-10" db="EMBL/GenBank/DDBJ databases">
        <title>Roseburia spp. ameliorate alcoholic fatty liver via restoration of gut barrier function.</title>
        <authorList>
            <person name="Seo B."/>
            <person name="Ko G."/>
        </authorList>
    </citation>
    <scope>NUCLEOTIDE SEQUENCE [LARGE SCALE GENOMIC DNA]</scope>
    <source>
        <strain evidence="1 2">SNUG30017</strain>
    </source>
</reference>
<name>A0A6L6XL09_9FIRM</name>
<dbReference type="EMBL" id="WGGT01000027">
    <property type="protein sequence ID" value="MVQ47246.1"/>
    <property type="molecule type" value="Genomic_DNA"/>
</dbReference>
<comment type="caution">
    <text evidence="1">The sequence shown here is derived from an EMBL/GenBank/DDBJ whole genome shotgun (WGS) entry which is preliminary data.</text>
</comment>
<accession>A0A6L6XL09</accession>
<dbReference type="Proteomes" id="UP000479531">
    <property type="component" value="Unassembled WGS sequence"/>
</dbReference>
<evidence type="ECO:0000313" key="2">
    <source>
        <dbReference type="Proteomes" id="UP000479531"/>
    </source>
</evidence>
<dbReference type="AlphaFoldDB" id="A0A6L6XL09"/>
<sequence length="74" mass="8757">MGGKVLELETDRILENRKQGLEVTLCHTEIENIMKCWQIKYLISQMLKENVSWDKIILYTGCTREDIEKLTEKL</sequence>